<keyword evidence="7" id="KW-0540">Nuclease</keyword>
<evidence type="ECO:0000259" key="17">
    <source>
        <dbReference type="Pfam" id="PF16953"/>
    </source>
</evidence>
<dbReference type="Gene3D" id="1.25.40.10">
    <property type="entry name" value="Tetratricopeptide repeat domain"/>
    <property type="match status" value="1"/>
</dbReference>
<evidence type="ECO:0000256" key="8">
    <source>
        <dbReference type="ARBA" id="ARBA00022723"/>
    </source>
</evidence>
<evidence type="ECO:0000313" key="18">
    <source>
        <dbReference type="EMBL" id="KAG8192032.1"/>
    </source>
</evidence>
<evidence type="ECO:0000256" key="5">
    <source>
        <dbReference type="ARBA" id="ARBA00012179"/>
    </source>
</evidence>
<evidence type="ECO:0000256" key="2">
    <source>
        <dbReference type="ARBA" id="ARBA00001946"/>
    </source>
</evidence>
<gene>
    <name evidence="18" type="ORF">JTE90_025298</name>
</gene>
<evidence type="ECO:0000256" key="12">
    <source>
        <dbReference type="ARBA" id="ARBA00022946"/>
    </source>
</evidence>
<dbReference type="AlphaFoldDB" id="A0AAV6V757"/>
<dbReference type="InterPro" id="IPR031595">
    <property type="entry name" value="PRORP_C"/>
</dbReference>
<keyword evidence="10" id="KW-0862">Zinc</keyword>
<proteinExistence type="inferred from homology"/>
<keyword evidence="12" id="KW-0809">Transit peptide</keyword>
<sequence length="608" mass="70098">MLDRKNFRVFFLLLLILKETLKHLDFNLIFFKMLAALRKQQGYHLTNRILQIHLEPSNPFRSFTSCRIPQLLRKTSVVQSINRKYHKQVKPFKVHVNFKRTSLPDAKEGSYGSRFCPLSTIEVAEERIKEALSSHRLYTNDEWAEVKNNLMDELPILTETNFSSILMNCLLTLNKVDEAHALMTYLAYANVEINFLAHLKYMDLCAKNVDICGQEVILRSFKKVKPFMDATPVMDLKTAEHLIVGLCATDKWKLALAYLKMVPNYLNMTIKNSIVCAAIRNSDEKLAWDFLNRLNRPENRPSNQVFQELFLYAVRLGVKSGRKSEEFLKKVLEYIRQREIVVGEDVAKVIKEVFECNSNNWKISYAKVSRDGTCESCSKSLRIVGFSAEDFVSLKNSFLEKSIKKSDLFINTTEKEFDAYIKFVNNHKPFDIVLDGLNAAHTFQGKKNPQILASQLLKVVDALAEPSVRILVLGKYHMKSWPSSIMQKITRKARLFLTSNISQDDPFMVYAALLSGPCSNIVSSDLMRDHMSRLDDPLLIQNFKKWQQTHQIYLVVGDNNEPELVKPLQYSINVQGSMEQGWHIPFDDGVALAPYEELNNWLCIQKIE</sequence>
<evidence type="ECO:0000256" key="15">
    <source>
        <dbReference type="ARBA" id="ARBA00044559"/>
    </source>
</evidence>
<feature type="signal peptide" evidence="16">
    <location>
        <begin position="1"/>
        <end position="22"/>
    </location>
</feature>
<accession>A0AAV6V757</accession>
<dbReference type="InterPro" id="IPR011990">
    <property type="entry name" value="TPR-like_helical_dom_sf"/>
</dbReference>
<dbReference type="Gene3D" id="3.40.50.11980">
    <property type="match status" value="1"/>
</dbReference>
<comment type="subcellular location">
    <subcellularLocation>
        <location evidence="3">Mitochondrion</location>
    </subcellularLocation>
</comment>
<dbReference type="GO" id="GO:0001682">
    <property type="term" value="P:tRNA 5'-leader removal"/>
    <property type="evidence" value="ECO:0007669"/>
    <property type="project" value="TreeGrafter"/>
</dbReference>
<protein>
    <recommendedName>
        <fullName evidence="14">Mitochondrial ribonuclease P catalytic subunit</fullName>
        <ecNumber evidence="5">3.1.26.5</ecNumber>
    </recommendedName>
    <alternativeName>
        <fullName evidence="15">Mitochondrial ribonuclease P protein 3</fullName>
    </alternativeName>
</protein>
<evidence type="ECO:0000256" key="6">
    <source>
        <dbReference type="ARBA" id="ARBA00022694"/>
    </source>
</evidence>
<evidence type="ECO:0000256" key="13">
    <source>
        <dbReference type="ARBA" id="ARBA00023128"/>
    </source>
</evidence>
<comment type="catalytic activity">
    <reaction evidence="1">
        <text>Endonucleolytic cleavage of RNA, removing 5'-extranucleotides from tRNA precursor.</text>
        <dbReference type="EC" id="3.1.26.5"/>
    </reaction>
</comment>
<dbReference type="EC" id="3.1.26.5" evidence="5"/>
<keyword evidence="19" id="KW-1185">Reference proteome</keyword>
<dbReference type="Proteomes" id="UP000827092">
    <property type="component" value="Unassembled WGS sequence"/>
</dbReference>
<evidence type="ECO:0000256" key="10">
    <source>
        <dbReference type="ARBA" id="ARBA00022833"/>
    </source>
</evidence>
<evidence type="ECO:0000256" key="11">
    <source>
        <dbReference type="ARBA" id="ARBA00022842"/>
    </source>
</evidence>
<keyword evidence="13" id="KW-0496">Mitochondrion</keyword>
<dbReference type="GO" id="GO:0097745">
    <property type="term" value="P:mitochondrial tRNA 5'-end processing"/>
    <property type="evidence" value="ECO:0007669"/>
    <property type="project" value="TreeGrafter"/>
</dbReference>
<dbReference type="GO" id="GO:0030678">
    <property type="term" value="C:mitochondrial ribonuclease P complex"/>
    <property type="evidence" value="ECO:0007669"/>
    <property type="project" value="TreeGrafter"/>
</dbReference>
<dbReference type="CDD" id="cd18718">
    <property type="entry name" value="PIN_PRORP"/>
    <property type="match status" value="1"/>
</dbReference>
<dbReference type="InterPro" id="IPR033495">
    <property type="entry name" value="MRPP3_PIN_dom"/>
</dbReference>
<evidence type="ECO:0000256" key="16">
    <source>
        <dbReference type="SAM" id="SignalP"/>
    </source>
</evidence>
<dbReference type="EMBL" id="JAFNEN010000146">
    <property type="protein sequence ID" value="KAG8192032.1"/>
    <property type="molecule type" value="Genomic_DNA"/>
</dbReference>
<evidence type="ECO:0000313" key="19">
    <source>
        <dbReference type="Proteomes" id="UP000827092"/>
    </source>
</evidence>
<feature type="domain" description="PRORP" evidence="17">
    <location>
        <begin position="369"/>
        <end position="603"/>
    </location>
</feature>
<evidence type="ECO:0000256" key="9">
    <source>
        <dbReference type="ARBA" id="ARBA00022801"/>
    </source>
</evidence>
<feature type="chain" id="PRO_5043899531" description="Mitochondrial ribonuclease P catalytic subunit" evidence="16">
    <location>
        <begin position="23"/>
        <end position="608"/>
    </location>
</feature>
<evidence type="ECO:0000256" key="3">
    <source>
        <dbReference type="ARBA" id="ARBA00004173"/>
    </source>
</evidence>
<comment type="caution">
    <text evidence="18">The sequence shown here is derived from an EMBL/GenBank/DDBJ whole genome shotgun (WGS) entry which is preliminary data.</text>
</comment>
<keyword evidence="16" id="KW-0732">Signal</keyword>
<evidence type="ECO:0000256" key="4">
    <source>
        <dbReference type="ARBA" id="ARBA00007626"/>
    </source>
</evidence>
<evidence type="ECO:0000256" key="7">
    <source>
        <dbReference type="ARBA" id="ARBA00022722"/>
    </source>
</evidence>
<organism evidence="18 19">
    <name type="scientific">Oedothorax gibbosus</name>
    <dbReference type="NCBI Taxonomy" id="931172"/>
    <lineage>
        <taxon>Eukaryota</taxon>
        <taxon>Metazoa</taxon>
        <taxon>Ecdysozoa</taxon>
        <taxon>Arthropoda</taxon>
        <taxon>Chelicerata</taxon>
        <taxon>Arachnida</taxon>
        <taxon>Araneae</taxon>
        <taxon>Araneomorphae</taxon>
        <taxon>Entelegynae</taxon>
        <taxon>Araneoidea</taxon>
        <taxon>Linyphiidae</taxon>
        <taxon>Erigoninae</taxon>
        <taxon>Oedothorax</taxon>
    </lineage>
</organism>
<comment type="cofactor">
    <cofactor evidence="2">
        <name>Mg(2+)</name>
        <dbReference type="ChEBI" id="CHEBI:18420"/>
    </cofactor>
</comment>
<dbReference type="PANTHER" id="PTHR13547">
    <property type="match status" value="1"/>
</dbReference>
<keyword evidence="11" id="KW-0460">Magnesium</keyword>
<dbReference type="Pfam" id="PF16953">
    <property type="entry name" value="PRORP"/>
    <property type="match status" value="1"/>
</dbReference>
<evidence type="ECO:0000256" key="14">
    <source>
        <dbReference type="ARBA" id="ARBA00044536"/>
    </source>
</evidence>
<evidence type="ECO:0000256" key="1">
    <source>
        <dbReference type="ARBA" id="ARBA00000928"/>
    </source>
</evidence>
<name>A0AAV6V757_9ARAC</name>
<keyword evidence="9" id="KW-0378">Hydrolase</keyword>
<reference evidence="18 19" key="1">
    <citation type="journal article" date="2022" name="Nat. Ecol. Evol.">
        <title>A masculinizing supergene underlies an exaggerated male reproductive morph in a spider.</title>
        <authorList>
            <person name="Hendrickx F."/>
            <person name="De Corte Z."/>
            <person name="Sonet G."/>
            <person name="Van Belleghem S.M."/>
            <person name="Kostlbacher S."/>
            <person name="Vangestel C."/>
        </authorList>
    </citation>
    <scope>NUCLEOTIDE SEQUENCE [LARGE SCALE GENOMIC DNA]</scope>
    <source>
        <strain evidence="18">W744_W776</strain>
    </source>
</reference>
<dbReference type="PANTHER" id="PTHR13547:SF1">
    <property type="entry name" value="MITOCHONDRIAL RIBONUCLEASE P CATALYTIC SUBUNIT"/>
    <property type="match status" value="1"/>
</dbReference>
<keyword evidence="6" id="KW-0819">tRNA processing</keyword>
<dbReference type="GO" id="GO:0004526">
    <property type="term" value="F:ribonuclease P activity"/>
    <property type="evidence" value="ECO:0007669"/>
    <property type="project" value="UniProtKB-EC"/>
</dbReference>
<comment type="similarity">
    <text evidence="4">Belongs to the PPR family. P subfamily.</text>
</comment>
<dbReference type="GO" id="GO:0046872">
    <property type="term" value="F:metal ion binding"/>
    <property type="evidence" value="ECO:0007669"/>
    <property type="project" value="UniProtKB-KW"/>
</dbReference>
<keyword evidence="8" id="KW-0479">Metal-binding</keyword>